<proteinExistence type="predicted"/>
<organism evidence="1 2">
    <name type="scientific">Pyrenophora teres f. teres</name>
    <dbReference type="NCBI Taxonomy" id="97479"/>
    <lineage>
        <taxon>Eukaryota</taxon>
        <taxon>Fungi</taxon>
        <taxon>Dikarya</taxon>
        <taxon>Ascomycota</taxon>
        <taxon>Pezizomycotina</taxon>
        <taxon>Dothideomycetes</taxon>
        <taxon>Pleosporomycetidae</taxon>
        <taxon>Pleosporales</taxon>
        <taxon>Pleosporineae</taxon>
        <taxon>Pleosporaceae</taxon>
        <taxon>Pyrenophora</taxon>
    </lineage>
</organism>
<dbReference type="Proteomes" id="UP000472372">
    <property type="component" value="Chromosome 12"/>
</dbReference>
<dbReference type="EMBL" id="HG992988">
    <property type="protein sequence ID" value="CAE7218883.1"/>
    <property type="molecule type" value="Genomic_DNA"/>
</dbReference>
<dbReference type="AlphaFoldDB" id="A0A6S6WH83"/>
<evidence type="ECO:0000313" key="1">
    <source>
        <dbReference type="EMBL" id="CAE7218883.1"/>
    </source>
</evidence>
<reference evidence="1" key="1">
    <citation type="submission" date="2021-02" db="EMBL/GenBank/DDBJ databases">
        <authorList>
            <person name="Syme A R."/>
            <person name="Syme A R."/>
            <person name="Moolhuijzen P."/>
        </authorList>
    </citation>
    <scope>NUCLEOTIDE SEQUENCE</scope>
    <source>
        <strain evidence="1">W1-1</strain>
    </source>
</reference>
<protein>
    <submittedName>
        <fullName evidence="1">Uncharacterized protein</fullName>
    </submittedName>
</protein>
<name>A0A6S6WH83_9PLEO</name>
<evidence type="ECO:0000313" key="2">
    <source>
        <dbReference type="Proteomes" id="UP000472372"/>
    </source>
</evidence>
<accession>A0A6S6WH83</accession>
<sequence length="101" mass="11191">MSELMKSEGLCSDVRLGRTRPKEIFSCAIDIVYRLGTTRPLDPDCSDPESRQVQHSGRYSRIANDPCPICMSKYPTPDCVRPRGTARCLKASFVAAPANDI</sequence>
<gene>
    <name evidence="1" type="ORF">PTTW11_11099</name>
</gene>